<evidence type="ECO:0000256" key="1">
    <source>
        <dbReference type="SAM" id="MobiDB-lite"/>
    </source>
</evidence>
<accession>A0A5S9R4J7</accession>
<dbReference type="Proteomes" id="UP000433050">
    <property type="component" value="Unassembled WGS sequence"/>
</dbReference>
<feature type="region of interest" description="Disordered" evidence="1">
    <location>
        <begin position="1"/>
        <end position="96"/>
    </location>
</feature>
<dbReference type="AlphaFoldDB" id="A0A5S9R4J7"/>
<evidence type="ECO:0000313" key="3">
    <source>
        <dbReference type="Proteomes" id="UP000433050"/>
    </source>
</evidence>
<dbReference type="RefSeq" id="WP_159602477.1">
    <property type="nucleotide sequence ID" value="NZ_CACSAS010000039.1"/>
</dbReference>
<reference evidence="2 3" key="1">
    <citation type="submission" date="2019-12" db="EMBL/GenBank/DDBJ databases">
        <authorList>
            <person name="Reyes-Prieto M."/>
        </authorList>
    </citation>
    <scope>NUCLEOTIDE SEQUENCE [LARGE SCALE GENOMIC DNA]</scope>
    <source>
        <strain evidence="2">HF14-78462</strain>
    </source>
</reference>
<name>A0A5S9R4J7_9HYPH</name>
<sequence>MSDGAPSEKPDRPPLPRDAFRAQRVGTPPGQRPPLQPVVVTPAYHDPVTPAPPAQRRLSSETGEPDQPKKAPRSPRDRNRNPFEAYGERASSRPYALRLPGAIDLALRQLAAEERTQPLRIVDRAIHDLLKRLGRLPPVDGQ</sequence>
<evidence type="ECO:0000313" key="2">
    <source>
        <dbReference type="EMBL" id="CAA0129858.1"/>
    </source>
</evidence>
<feature type="compositionally biased region" description="Basic and acidic residues" evidence="1">
    <location>
        <begin position="1"/>
        <end position="21"/>
    </location>
</feature>
<organism evidence="2 3">
    <name type="scientific">Starkeya nomas</name>
    <dbReference type="NCBI Taxonomy" id="2666134"/>
    <lineage>
        <taxon>Bacteria</taxon>
        <taxon>Pseudomonadati</taxon>
        <taxon>Pseudomonadota</taxon>
        <taxon>Alphaproteobacteria</taxon>
        <taxon>Hyphomicrobiales</taxon>
        <taxon>Xanthobacteraceae</taxon>
        <taxon>Starkeya</taxon>
    </lineage>
</organism>
<dbReference type="EMBL" id="CACSAS010000039">
    <property type="protein sequence ID" value="CAA0129858.1"/>
    <property type="molecule type" value="Genomic_DNA"/>
</dbReference>
<keyword evidence="3" id="KW-1185">Reference proteome</keyword>
<gene>
    <name evidence="2" type="ORF">STARVERO_04553</name>
</gene>
<feature type="compositionally biased region" description="Basic and acidic residues" evidence="1">
    <location>
        <begin position="66"/>
        <end position="91"/>
    </location>
</feature>
<protein>
    <submittedName>
        <fullName evidence="2">Uncharacterized protein</fullName>
    </submittedName>
</protein>
<proteinExistence type="predicted"/>